<keyword evidence="6" id="KW-0819">tRNA processing</keyword>
<evidence type="ECO:0000256" key="4">
    <source>
        <dbReference type="ARBA" id="ARBA00022490"/>
    </source>
</evidence>
<evidence type="ECO:0000256" key="11">
    <source>
        <dbReference type="ARBA" id="ARBA00048366"/>
    </source>
</evidence>
<dbReference type="NCBIfam" id="TIGR00057">
    <property type="entry name" value="L-threonylcarbamoyladenylate synthase"/>
    <property type="match status" value="1"/>
</dbReference>
<name>A0A371P0Y0_9ACTN</name>
<dbReference type="PROSITE" id="PS51163">
    <property type="entry name" value="YRDC"/>
    <property type="match status" value="1"/>
</dbReference>
<dbReference type="GO" id="GO:0003725">
    <property type="term" value="F:double-stranded RNA binding"/>
    <property type="evidence" value="ECO:0007669"/>
    <property type="project" value="InterPro"/>
</dbReference>
<dbReference type="Gene3D" id="3.90.870.10">
    <property type="entry name" value="DHBP synthase"/>
    <property type="match status" value="1"/>
</dbReference>
<keyword evidence="8" id="KW-0547">Nucleotide-binding</keyword>
<dbReference type="SUPFAM" id="SSF55821">
    <property type="entry name" value="YrdC/RibB"/>
    <property type="match status" value="1"/>
</dbReference>
<dbReference type="EMBL" id="QUBR01000003">
    <property type="protein sequence ID" value="REK68996.1"/>
    <property type="molecule type" value="Genomic_DNA"/>
</dbReference>
<evidence type="ECO:0000256" key="8">
    <source>
        <dbReference type="ARBA" id="ARBA00022741"/>
    </source>
</evidence>
<gene>
    <name evidence="13" type="ORF">DX116_19275</name>
</gene>
<dbReference type="PANTHER" id="PTHR17490:SF16">
    <property type="entry name" value="THREONYLCARBAMOYL-AMP SYNTHASE"/>
    <property type="match status" value="1"/>
</dbReference>
<dbReference type="InterPro" id="IPR050156">
    <property type="entry name" value="TC-AMP_synthase_SUA5"/>
</dbReference>
<dbReference type="OrthoDB" id="9814580at2"/>
<keyword evidence="4" id="KW-0963">Cytoplasm</keyword>
<comment type="caution">
    <text evidence="13">The sequence shown here is derived from an EMBL/GenBank/DDBJ whole genome shotgun (WGS) entry which is preliminary data.</text>
</comment>
<accession>A0A371P0Y0</accession>
<dbReference type="GO" id="GO:0008033">
    <property type="term" value="P:tRNA processing"/>
    <property type="evidence" value="ECO:0007669"/>
    <property type="project" value="UniProtKB-KW"/>
</dbReference>
<dbReference type="PANTHER" id="PTHR17490">
    <property type="entry name" value="SUA5"/>
    <property type="match status" value="1"/>
</dbReference>
<organism evidence="13 14">
    <name type="scientific">Aeromicrobium endophyticum</name>
    <dbReference type="NCBI Taxonomy" id="2292704"/>
    <lineage>
        <taxon>Bacteria</taxon>
        <taxon>Bacillati</taxon>
        <taxon>Actinomycetota</taxon>
        <taxon>Actinomycetes</taxon>
        <taxon>Propionibacteriales</taxon>
        <taxon>Nocardioidaceae</taxon>
        <taxon>Aeromicrobium</taxon>
    </lineage>
</organism>
<dbReference type="GO" id="GO:0000049">
    <property type="term" value="F:tRNA binding"/>
    <property type="evidence" value="ECO:0007669"/>
    <property type="project" value="TreeGrafter"/>
</dbReference>
<dbReference type="InterPro" id="IPR006070">
    <property type="entry name" value="Sua5-like_dom"/>
</dbReference>
<evidence type="ECO:0000259" key="12">
    <source>
        <dbReference type="PROSITE" id="PS51163"/>
    </source>
</evidence>
<comment type="subcellular location">
    <subcellularLocation>
        <location evidence="1">Cytoplasm</location>
    </subcellularLocation>
</comment>
<comment type="catalytic activity">
    <reaction evidence="11">
        <text>L-threonine + hydrogencarbonate + ATP = L-threonylcarbamoyladenylate + diphosphate + H2O</text>
        <dbReference type="Rhea" id="RHEA:36407"/>
        <dbReference type="ChEBI" id="CHEBI:15377"/>
        <dbReference type="ChEBI" id="CHEBI:17544"/>
        <dbReference type="ChEBI" id="CHEBI:30616"/>
        <dbReference type="ChEBI" id="CHEBI:33019"/>
        <dbReference type="ChEBI" id="CHEBI:57926"/>
        <dbReference type="ChEBI" id="CHEBI:73682"/>
        <dbReference type="EC" id="2.7.7.87"/>
    </reaction>
</comment>
<evidence type="ECO:0000313" key="14">
    <source>
        <dbReference type="Proteomes" id="UP000265581"/>
    </source>
</evidence>
<evidence type="ECO:0000256" key="10">
    <source>
        <dbReference type="ARBA" id="ARBA00029774"/>
    </source>
</evidence>
<dbReference type="RefSeq" id="WP_119705917.1">
    <property type="nucleotide sequence ID" value="NZ_JBHSOI010000001.1"/>
</dbReference>
<feature type="domain" description="YrdC-like" evidence="12">
    <location>
        <begin position="12"/>
        <end position="197"/>
    </location>
</feature>
<keyword evidence="14" id="KW-1185">Reference proteome</keyword>
<dbReference type="GO" id="GO:0005524">
    <property type="term" value="F:ATP binding"/>
    <property type="evidence" value="ECO:0007669"/>
    <property type="project" value="UniProtKB-KW"/>
</dbReference>
<evidence type="ECO:0000256" key="9">
    <source>
        <dbReference type="ARBA" id="ARBA00022840"/>
    </source>
</evidence>
<dbReference type="Pfam" id="PF01300">
    <property type="entry name" value="Sua5_yciO_yrdC"/>
    <property type="match status" value="1"/>
</dbReference>
<dbReference type="EC" id="2.7.7.87" evidence="3"/>
<reference evidence="13 14" key="1">
    <citation type="submission" date="2018-08" db="EMBL/GenBank/DDBJ databases">
        <title>Aeromicrobium sp. M2KJ-4, whole genome shotgun sequence.</title>
        <authorList>
            <person name="Tuo L."/>
        </authorList>
    </citation>
    <scope>NUCLEOTIDE SEQUENCE [LARGE SCALE GENOMIC DNA]</scope>
    <source>
        <strain evidence="13 14">M2KJ-4</strain>
    </source>
</reference>
<dbReference type="Proteomes" id="UP000265581">
    <property type="component" value="Unassembled WGS sequence"/>
</dbReference>
<protein>
    <recommendedName>
        <fullName evidence="10">L-threonylcarbamoyladenylate synthase</fullName>
        <ecNumber evidence="3">2.7.7.87</ecNumber>
    </recommendedName>
    <alternativeName>
        <fullName evidence="10">L-threonylcarbamoyladenylate synthase</fullName>
    </alternativeName>
</protein>
<evidence type="ECO:0000256" key="7">
    <source>
        <dbReference type="ARBA" id="ARBA00022695"/>
    </source>
</evidence>
<keyword evidence="5" id="KW-0808">Transferase</keyword>
<evidence type="ECO:0000256" key="2">
    <source>
        <dbReference type="ARBA" id="ARBA00007663"/>
    </source>
</evidence>
<proteinExistence type="inferred from homology"/>
<evidence type="ECO:0000256" key="5">
    <source>
        <dbReference type="ARBA" id="ARBA00022679"/>
    </source>
</evidence>
<sequence>MKFDCSVDEEYDRGLLAAQAALEQGKLVVLPTDTVYGVAADAFSPRAVQNLLDAKGRGRDMPPPVLVGAPTTLDALAVDIPAWLRSMVEELWPGPLTVVCRQQASLTWDLGDTHNTVAVRMPDDRRALALLKQTGPLAVSSANTTGLPAAQNVDDAEEMLGPRVAVYLDGGPTSSGTPSTILDATGATPRVLRQGAISLEVLHRFNNTIEPATDAGA</sequence>
<dbReference type="GO" id="GO:0061710">
    <property type="term" value="F:L-threonylcarbamoyladenylate synthase"/>
    <property type="evidence" value="ECO:0007669"/>
    <property type="project" value="UniProtKB-EC"/>
</dbReference>
<evidence type="ECO:0000313" key="13">
    <source>
        <dbReference type="EMBL" id="REK68996.1"/>
    </source>
</evidence>
<keyword evidence="9" id="KW-0067">ATP-binding</keyword>
<dbReference type="GO" id="GO:0006450">
    <property type="term" value="P:regulation of translational fidelity"/>
    <property type="evidence" value="ECO:0007669"/>
    <property type="project" value="TreeGrafter"/>
</dbReference>
<dbReference type="GO" id="GO:0005737">
    <property type="term" value="C:cytoplasm"/>
    <property type="evidence" value="ECO:0007669"/>
    <property type="project" value="UniProtKB-SubCell"/>
</dbReference>
<evidence type="ECO:0000256" key="6">
    <source>
        <dbReference type="ARBA" id="ARBA00022694"/>
    </source>
</evidence>
<comment type="similarity">
    <text evidence="2">Belongs to the SUA5 family.</text>
</comment>
<dbReference type="InterPro" id="IPR017945">
    <property type="entry name" value="DHBP_synth_RibB-like_a/b_dom"/>
</dbReference>
<keyword evidence="7" id="KW-0548">Nucleotidyltransferase</keyword>
<dbReference type="AlphaFoldDB" id="A0A371P0Y0"/>
<evidence type="ECO:0000256" key="1">
    <source>
        <dbReference type="ARBA" id="ARBA00004496"/>
    </source>
</evidence>
<evidence type="ECO:0000256" key="3">
    <source>
        <dbReference type="ARBA" id="ARBA00012584"/>
    </source>
</evidence>